<comment type="catalytic activity">
    <reaction evidence="21">
        <text>sphing-4-enine 1-phosphate(in) + ATP + H2O = sphing-4-enine 1-phosphate(out) + ADP + phosphate + H(+)</text>
        <dbReference type="Rhea" id="RHEA:38951"/>
        <dbReference type="ChEBI" id="CHEBI:15377"/>
        <dbReference type="ChEBI" id="CHEBI:15378"/>
        <dbReference type="ChEBI" id="CHEBI:30616"/>
        <dbReference type="ChEBI" id="CHEBI:43474"/>
        <dbReference type="ChEBI" id="CHEBI:60119"/>
        <dbReference type="ChEBI" id="CHEBI:456216"/>
    </reaction>
    <physiologicalReaction direction="left-to-right" evidence="21">
        <dbReference type="Rhea" id="RHEA:38952"/>
    </physiologicalReaction>
</comment>
<keyword evidence="14 26" id="KW-0472">Membrane</keyword>
<feature type="region of interest" description="Disordered" evidence="25">
    <location>
        <begin position="841"/>
        <end position="862"/>
    </location>
</feature>
<dbReference type="Pfam" id="PF00005">
    <property type="entry name" value="ABC_tran"/>
    <property type="match status" value="2"/>
</dbReference>
<dbReference type="CDD" id="cd18603">
    <property type="entry name" value="ABC_6TM_MRP1_2_3_6_D2_like"/>
    <property type="match status" value="1"/>
</dbReference>
<dbReference type="PROSITE" id="PS00211">
    <property type="entry name" value="ABC_TRANSPORTER_1"/>
    <property type="match status" value="2"/>
</dbReference>
<dbReference type="InterPro" id="IPR027417">
    <property type="entry name" value="P-loop_NTPase"/>
</dbReference>
<dbReference type="InterPro" id="IPR017871">
    <property type="entry name" value="ABC_transporter-like_CS"/>
</dbReference>
<dbReference type="Ensembl" id="ENSPSTT00000005801.1">
    <property type="protein sequence ID" value="ENSPSTP00000005527.1"/>
    <property type="gene ID" value="ENSPSTG00000002441.1"/>
</dbReference>
<dbReference type="InterPro" id="IPR003439">
    <property type="entry name" value="ABC_transporter-like_ATP-bd"/>
</dbReference>
<feature type="transmembrane region" description="Helical" evidence="26">
    <location>
        <begin position="333"/>
        <end position="355"/>
    </location>
</feature>
<dbReference type="Pfam" id="PF00664">
    <property type="entry name" value="ABC_membrane"/>
    <property type="match status" value="2"/>
</dbReference>
<dbReference type="PANTHER" id="PTHR24223">
    <property type="entry name" value="ATP-BINDING CASSETTE SUB-FAMILY C"/>
    <property type="match status" value="1"/>
</dbReference>
<dbReference type="EC" id="7.6.2.2" evidence="3"/>
<comment type="similarity">
    <text evidence="2">Belongs to the ABC transporter superfamily. ABCC family. Conjugate transporter (TC 3.A.1.208) subfamily.</text>
</comment>
<dbReference type="FunFam" id="3.40.50.300:FF:003475">
    <property type="entry name" value="Predicted protein"/>
    <property type="match status" value="1"/>
</dbReference>
<feature type="transmembrane region" description="Helical" evidence="26">
    <location>
        <begin position="929"/>
        <end position="947"/>
    </location>
</feature>
<dbReference type="PANTHER" id="PTHR24223:SF241">
    <property type="entry name" value="MULTIDRUG RESISTANCE-ASSOCIATED PROTEIN 1"/>
    <property type="match status" value="1"/>
</dbReference>
<dbReference type="Proteomes" id="UP000694428">
    <property type="component" value="Unplaced"/>
</dbReference>
<evidence type="ECO:0000256" key="7">
    <source>
        <dbReference type="ARBA" id="ARBA00022737"/>
    </source>
</evidence>
<evidence type="ECO:0000259" key="27">
    <source>
        <dbReference type="PROSITE" id="PS50893"/>
    </source>
</evidence>
<evidence type="ECO:0000256" key="15">
    <source>
        <dbReference type="ARBA" id="ARBA00024220"/>
    </source>
</evidence>
<evidence type="ECO:0000256" key="3">
    <source>
        <dbReference type="ARBA" id="ARBA00012191"/>
    </source>
</evidence>
<evidence type="ECO:0000256" key="5">
    <source>
        <dbReference type="ARBA" id="ARBA00022475"/>
    </source>
</evidence>
<comment type="subcellular location">
    <subcellularLocation>
        <location evidence="1">Cell membrane</location>
        <topology evidence="1">Multi-pass membrane protein</topology>
    </subcellularLocation>
</comment>
<evidence type="ECO:0000256" key="18">
    <source>
        <dbReference type="ARBA" id="ARBA00041345"/>
    </source>
</evidence>
<evidence type="ECO:0000256" key="24">
    <source>
        <dbReference type="ARBA" id="ARBA00048171"/>
    </source>
</evidence>
<evidence type="ECO:0000256" key="6">
    <source>
        <dbReference type="ARBA" id="ARBA00022692"/>
    </source>
</evidence>
<evidence type="ECO:0000256" key="17">
    <source>
        <dbReference type="ARBA" id="ARBA00041009"/>
    </source>
</evidence>
<dbReference type="GO" id="GO:0034634">
    <property type="term" value="F:glutathione transmembrane transporter activity"/>
    <property type="evidence" value="ECO:0007669"/>
    <property type="project" value="TreeGrafter"/>
</dbReference>
<feature type="transmembrane region" description="Helical" evidence="26">
    <location>
        <begin position="107"/>
        <end position="128"/>
    </location>
</feature>
<evidence type="ECO:0000256" key="19">
    <source>
        <dbReference type="ARBA" id="ARBA00041913"/>
    </source>
</evidence>
<keyword evidence="10" id="KW-0067">ATP-binding</keyword>
<evidence type="ECO:0000256" key="20">
    <source>
        <dbReference type="ARBA" id="ARBA00042274"/>
    </source>
</evidence>
<comment type="catalytic activity">
    <reaction evidence="16">
        <text>ATP + H2O + xenobioticSide 1 = ADP + phosphate + xenobioticSide 2.</text>
        <dbReference type="EC" id="7.6.2.2"/>
    </reaction>
</comment>
<comment type="catalytic activity">
    <reaction evidence="24">
        <text>2',3'-cGAMP(in) + ATP + H2O = 2',3'-cGAMP(out) + ADP + phosphate + H(+)</text>
        <dbReference type="Rhea" id="RHEA:74887"/>
        <dbReference type="ChEBI" id="CHEBI:15377"/>
        <dbReference type="ChEBI" id="CHEBI:15378"/>
        <dbReference type="ChEBI" id="CHEBI:30616"/>
        <dbReference type="ChEBI" id="CHEBI:43474"/>
        <dbReference type="ChEBI" id="CHEBI:143093"/>
        <dbReference type="ChEBI" id="CHEBI:456216"/>
    </reaction>
</comment>
<feature type="transmembrane region" description="Helical" evidence="26">
    <location>
        <begin position="553"/>
        <end position="577"/>
    </location>
</feature>
<dbReference type="EC" id="7.6.2.3" evidence="15"/>
<dbReference type="InterPro" id="IPR050173">
    <property type="entry name" value="ABC_transporter_C-like"/>
</dbReference>
<feature type="compositionally biased region" description="Polar residues" evidence="25">
    <location>
        <begin position="877"/>
        <end position="899"/>
    </location>
</feature>
<feature type="domain" description="ABC transmembrane type-1" evidence="28">
    <location>
        <begin position="961"/>
        <end position="1190"/>
    </location>
</feature>
<dbReference type="InterPro" id="IPR003593">
    <property type="entry name" value="AAA+_ATPase"/>
</dbReference>
<accession>A0A8C9ETA2</accession>
<keyword evidence="5" id="KW-1003">Cell membrane</keyword>
<feature type="transmembrane region" description="Helical" evidence="26">
    <location>
        <begin position="1139"/>
        <end position="1156"/>
    </location>
</feature>
<dbReference type="GO" id="GO:0008559">
    <property type="term" value="F:ABC-type xenobiotic transporter activity"/>
    <property type="evidence" value="ECO:0007669"/>
    <property type="project" value="UniProtKB-EC"/>
</dbReference>
<dbReference type="CDD" id="cd18595">
    <property type="entry name" value="ABC_6TM_MRP1_2_3_6_D1_like"/>
    <property type="match status" value="1"/>
</dbReference>
<dbReference type="InterPro" id="IPR005292">
    <property type="entry name" value="MRP"/>
</dbReference>
<evidence type="ECO:0000256" key="26">
    <source>
        <dbReference type="SAM" id="Phobius"/>
    </source>
</evidence>
<evidence type="ECO:0000256" key="21">
    <source>
        <dbReference type="ARBA" id="ARBA00047354"/>
    </source>
</evidence>
<feature type="transmembrane region" description="Helical" evidence="26">
    <location>
        <begin position="959"/>
        <end position="978"/>
    </location>
</feature>
<evidence type="ECO:0000256" key="13">
    <source>
        <dbReference type="ARBA" id="ARBA00023055"/>
    </source>
</evidence>
<comment type="catalytic activity">
    <reaction evidence="23">
        <text>17beta-estradiol 17-O-(beta-D-glucuronate)(in) + ATP + H2O = 17beta-estradiol 17-O-(beta-D-glucuronate)(out) + ADP + phosphate + H(+)</text>
        <dbReference type="Rhea" id="RHEA:60128"/>
        <dbReference type="ChEBI" id="CHEBI:15377"/>
        <dbReference type="ChEBI" id="CHEBI:15378"/>
        <dbReference type="ChEBI" id="CHEBI:30616"/>
        <dbReference type="ChEBI" id="CHEBI:43474"/>
        <dbReference type="ChEBI" id="CHEBI:82961"/>
        <dbReference type="ChEBI" id="CHEBI:456216"/>
    </reaction>
    <physiologicalReaction direction="left-to-right" evidence="23">
        <dbReference type="Rhea" id="RHEA:60129"/>
    </physiologicalReaction>
</comment>
<evidence type="ECO:0000256" key="9">
    <source>
        <dbReference type="ARBA" id="ARBA00022801"/>
    </source>
</evidence>
<keyword evidence="30" id="KW-1185">Reference proteome</keyword>
<dbReference type="NCBIfam" id="TIGR00957">
    <property type="entry name" value="MRP_assoc_pro"/>
    <property type="match status" value="1"/>
</dbReference>
<feature type="transmembrane region" description="Helical" evidence="26">
    <location>
        <begin position="43"/>
        <end position="64"/>
    </location>
</feature>
<feature type="transmembrane region" description="Helical" evidence="26">
    <location>
        <begin position="513"/>
        <end position="541"/>
    </location>
</feature>
<dbReference type="InterPro" id="IPR036640">
    <property type="entry name" value="ABC1_TM_sf"/>
</dbReference>
<feature type="transmembrane region" description="Helical" evidence="26">
    <location>
        <begin position="20"/>
        <end position="37"/>
    </location>
</feature>
<dbReference type="GO" id="GO:0016323">
    <property type="term" value="C:basolateral plasma membrane"/>
    <property type="evidence" value="ECO:0007669"/>
    <property type="project" value="TreeGrafter"/>
</dbReference>
<evidence type="ECO:0000256" key="12">
    <source>
        <dbReference type="ARBA" id="ARBA00022989"/>
    </source>
</evidence>
<dbReference type="SMART" id="SM00382">
    <property type="entry name" value="AAA"/>
    <property type="match status" value="2"/>
</dbReference>
<evidence type="ECO:0000256" key="2">
    <source>
        <dbReference type="ARBA" id="ARBA00009726"/>
    </source>
</evidence>
<dbReference type="Gene3D" id="1.20.1560.10">
    <property type="entry name" value="ABC transporter type 1, transmembrane domain"/>
    <property type="match status" value="2"/>
</dbReference>
<protein>
    <recommendedName>
        <fullName evidence="17">Multidrug resistance-associated protein 1</fullName>
        <ecNumber evidence="3">7.6.2.2</ecNumber>
        <ecNumber evidence="15">7.6.2.3</ecNumber>
    </recommendedName>
    <alternativeName>
        <fullName evidence="20">ATP-binding cassette sub-family C member 1</fullName>
    </alternativeName>
    <alternativeName>
        <fullName evidence="19">Glutathione-S-conjugate-translocating ATPase ABCC1</fullName>
    </alternativeName>
    <alternativeName>
        <fullName evidence="18">Leukotriene C(4) transporter</fullName>
    </alternativeName>
</protein>
<keyword evidence="11" id="KW-1278">Translocase</keyword>
<dbReference type="PROSITE" id="PS50929">
    <property type="entry name" value="ABC_TM1F"/>
    <property type="match status" value="2"/>
</dbReference>
<keyword evidence="8" id="KW-0547">Nucleotide-binding</keyword>
<keyword evidence="12 26" id="KW-1133">Transmembrane helix</keyword>
<dbReference type="GO" id="GO:0016887">
    <property type="term" value="F:ATP hydrolysis activity"/>
    <property type="evidence" value="ECO:0007669"/>
    <property type="project" value="InterPro"/>
</dbReference>
<dbReference type="FunFam" id="3.40.50.300:FF:000293">
    <property type="entry name" value="ATP binding cassette subfamily C member 1"/>
    <property type="match status" value="1"/>
</dbReference>
<feature type="domain" description="ABC transporter" evidence="27">
    <location>
        <begin position="612"/>
        <end position="836"/>
    </location>
</feature>
<feature type="transmembrane region" description="Helical" evidence="26">
    <location>
        <begin position="435"/>
        <end position="453"/>
    </location>
</feature>
<dbReference type="InterPro" id="IPR011527">
    <property type="entry name" value="ABC1_TM_dom"/>
</dbReference>
<dbReference type="PROSITE" id="PS50893">
    <property type="entry name" value="ABC_TRANSPORTER_2"/>
    <property type="match status" value="2"/>
</dbReference>
<reference evidence="29" key="2">
    <citation type="submission" date="2025-09" db="UniProtKB">
        <authorList>
            <consortium name="Ensembl"/>
        </authorList>
    </citation>
    <scope>IDENTIFICATION</scope>
</reference>
<evidence type="ECO:0000256" key="1">
    <source>
        <dbReference type="ARBA" id="ARBA00004651"/>
    </source>
</evidence>
<keyword evidence="6 26" id="KW-0812">Transmembrane</keyword>
<sequence length="1439" mass="161309">MLLLRRIVQERRSHCGFSSISPLHVVFMLCCLIFVNSCIKHSFVLQALGLILWIVCWADLFYSFWERSQNIFRAPFFLISPTVLGITMLLATFLIQHERMKGVQSSGVMMIFWLISLLCATVIFRSKIMLALNTDTEVDAFRYVTFCTYFILLLVQLILSCFPEKPPLFSEAVNDPKPCPEFSASFLSRITFWWITGLMIQGYRRPLEAKDLWSLNKEDTSEEVVPGLSRNWAKEWAKNKRQPLNILYSSKKQQKSSDSNGEVTEEAEALIIKPSQRNSEASLSKVLYKTFGPYFLMSFLFKAAHDLLMFAGPEILKLLINFVNNKNAPDWQGYFYTGLLFVCACLQTLILHQYFHICFVTGMRLKTAIVGVIYRKALVITNSARKTSTVGEIVNLMSVDAQRFMDLATYINMIWSAPLQVILALYLLWQNLGPSVLAGVAVMILLVPVNAVMAVKTKTYQVAQMKSKDNRIKLMNEILNGIKVLKLYAWELAFREKVLEIRQKELKVLKKSAYLAAVGTFTWVCAPFLVALSTFAVYVKIDKNNVLDAQKAFVSLALFNILRFPLNILPMVISSIVEASVSLKRLRVFLSHEELDPDSIIRGPITNAEGSIVVKNATFSWSKTDPPSLNSINFTVPEGSLIAVVGQVGCGKSSLLSALLGEMDKKEGYVVVKGSVAYVPQQAWIQNATLEDNIIFGREMNESRYKRVIEACALLPDLEILPMGDRTEIGEKGVNLSGGQKQRVSLARAVYCNADTYLFDDPLSAVDAHVGKHIFEKVIGPKGILKNKTRVLVTHAVNYLPQMDTILVMTDGEISEMGSYQELLKQDGAFAEFLRTYANAEQSRESSDANSPSGKEGKPVENGVLVNEAPGKLMHRQLSNSSTYSRETGKSQHQSSTAELQKPLAEKNSWKLTEADSAKTGRVRSPAPWRGQLSGFFVSFLCSAFFFSMKYNTQSRSSFPGIAVFGYSMAVSIGGIFASQHLHLDLLHNVLRSPMSFFERTPSGNLVNRFSKEIDTIDSAIPPIIKMFMGSTFNVIGACIIILLATPIAAVIIPPLGLVYLLVQRFYVATSRQLKRLESVSRSPVYSHFNETLLGVSVIRAFEEQKRFIKQNDVKVDENQKAYYPSIVANRWLAIRLEFVGNCIVLFAALFAVIARNKLSPGLVGLSVSYSLQITAYLNWLVRMTSDLETNIVAVERVKEYAEMEKEAEWSIEESAPASTWPEEGKIQFQGFGLRYREDLDLVLKNINITINGGEKNKKSFFRISRNVTGSCSELLLGAYLDLDPILFSGSLRMNLDPFDQHSDEDIWRSLELAHLKNFVSSLPDKLNHECSEGGENLSVGQRQLVCLARALLRKSKILVLDEATAAVDLETDNLIQSTIKSQFEECTVLTIAHRLNTIMDYTRVLVLDRGEVVECDSPDNLLQAKGLFYSMAKDSGLA</sequence>
<evidence type="ECO:0000256" key="25">
    <source>
        <dbReference type="SAM" id="MobiDB-lite"/>
    </source>
</evidence>
<feature type="transmembrane region" description="Helical" evidence="26">
    <location>
        <begin position="76"/>
        <end position="95"/>
    </location>
</feature>
<evidence type="ECO:0000259" key="28">
    <source>
        <dbReference type="PROSITE" id="PS50929"/>
    </source>
</evidence>
<feature type="transmembrane region" description="Helical" evidence="26">
    <location>
        <begin position="182"/>
        <end position="200"/>
    </location>
</feature>
<evidence type="ECO:0000256" key="4">
    <source>
        <dbReference type="ARBA" id="ARBA00022448"/>
    </source>
</evidence>
<dbReference type="Gene3D" id="3.40.50.300">
    <property type="entry name" value="P-loop containing nucleotide triphosphate hydrolases"/>
    <property type="match status" value="2"/>
</dbReference>
<evidence type="ECO:0000256" key="14">
    <source>
        <dbReference type="ARBA" id="ARBA00023136"/>
    </source>
</evidence>
<dbReference type="SUPFAM" id="SSF52540">
    <property type="entry name" value="P-loop containing nucleoside triphosphate hydrolases"/>
    <property type="match status" value="2"/>
</dbReference>
<evidence type="ECO:0000256" key="8">
    <source>
        <dbReference type="ARBA" id="ARBA00022741"/>
    </source>
</evidence>
<feature type="transmembrane region" description="Helical" evidence="26">
    <location>
        <begin position="140"/>
        <end position="162"/>
    </location>
</feature>
<feature type="transmembrane region" description="Helical" evidence="26">
    <location>
        <begin position="1035"/>
        <end position="1063"/>
    </location>
</feature>
<feature type="domain" description="ABC transporter" evidence="27">
    <location>
        <begin position="1163"/>
        <end position="1435"/>
    </location>
</feature>
<dbReference type="GO" id="GO:0015431">
    <property type="term" value="F:ABC-type glutathione S-conjugate transporter activity"/>
    <property type="evidence" value="ECO:0007669"/>
    <property type="project" value="UniProtKB-EC"/>
</dbReference>
<feature type="transmembrane region" description="Helical" evidence="26">
    <location>
        <begin position="407"/>
        <end position="429"/>
    </location>
</feature>
<dbReference type="GO" id="GO:0006869">
    <property type="term" value="P:lipid transport"/>
    <property type="evidence" value="ECO:0007669"/>
    <property type="project" value="UniProtKB-KW"/>
</dbReference>
<keyword evidence="13" id="KW-0445">Lipid transport</keyword>
<organism evidence="29 30">
    <name type="scientific">Pavo cristatus</name>
    <name type="common">Indian peafowl</name>
    <name type="synonym">Blue peafowl</name>
    <dbReference type="NCBI Taxonomy" id="9049"/>
    <lineage>
        <taxon>Eukaryota</taxon>
        <taxon>Metazoa</taxon>
        <taxon>Chordata</taxon>
        <taxon>Craniata</taxon>
        <taxon>Vertebrata</taxon>
        <taxon>Euteleostomi</taxon>
        <taxon>Archelosauria</taxon>
        <taxon>Archosauria</taxon>
        <taxon>Dinosauria</taxon>
        <taxon>Saurischia</taxon>
        <taxon>Theropoda</taxon>
        <taxon>Coelurosauria</taxon>
        <taxon>Aves</taxon>
        <taxon>Neognathae</taxon>
        <taxon>Galloanserae</taxon>
        <taxon>Galliformes</taxon>
        <taxon>Phasianidae</taxon>
        <taxon>Phasianinae</taxon>
        <taxon>Pavo</taxon>
    </lineage>
</organism>
<keyword evidence="4" id="KW-0813">Transport</keyword>
<evidence type="ECO:0000313" key="29">
    <source>
        <dbReference type="Ensembl" id="ENSPSTP00000005527.1"/>
    </source>
</evidence>
<evidence type="ECO:0000256" key="11">
    <source>
        <dbReference type="ARBA" id="ARBA00022967"/>
    </source>
</evidence>
<evidence type="ECO:0000256" key="10">
    <source>
        <dbReference type="ARBA" id="ARBA00022840"/>
    </source>
</evidence>
<evidence type="ECO:0000256" key="22">
    <source>
        <dbReference type="ARBA" id="ARBA00047523"/>
    </source>
</evidence>
<proteinExistence type="inferred from homology"/>
<dbReference type="FunFam" id="1.20.1560.10:FF:000001">
    <property type="entry name" value="ATP-binding cassette subfamily C member 1"/>
    <property type="match status" value="1"/>
</dbReference>
<comment type="catalytic activity">
    <reaction evidence="22">
        <text>leukotriene C4(in) + ATP + H2O = leukotriene C4(out) + ADP + phosphate + H(+)</text>
        <dbReference type="Rhea" id="RHEA:38963"/>
        <dbReference type="ChEBI" id="CHEBI:15377"/>
        <dbReference type="ChEBI" id="CHEBI:15378"/>
        <dbReference type="ChEBI" id="CHEBI:30616"/>
        <dbReference type="ChEBI" id="CHEBI:43474"/>
        <dbReference type="ChEBI" id="CHEBI:57973"/>
        <dbReference type="ChEBI" id="CHEBI:456216"/>
    </reaction>
    <physiologicalReaction direction="left-to-right" evidence="22">
        <dbReference type="Rhea" id="RHEA:38964"/>
    </physiologicalReaction>
</comment>
<feature type="domain" description="ABC transmembrane type-1" evidence="28">
    <location>
        <begin position="296"/>
        <end position="578"/>
    </location>
</feature>
<keyword evidence="7" id="KW-0677">Repeat</keyword>
<reference evidence="29" key="1">
    <citation type="submission" date="2025-08" db="UniProtKB">
        <authorList>
            <consortium name="Ensembl"/>
        </authorList>
    </citation>
    <scope>IDENTIFICATION</scope>
</reference>
<evidence type="ECO:0000256" key="23">
    <source>
        <dbReference type="ARBA" id="ARBA00047576"/>
    </source>
</evidence>
<dbReference type="SUPFAM" id="SSF90123">
    <property type="entry name" value="ABC transporter transmembrane region"/>
    <property type="match status" value="2"/>
</dbReference>
<dbReference type="CDD" id="cd03250">
    <property type="entry name" value="ABCC_MRP_domain1"/>
    <property type="match status" value="1"/>
</dbReference>
<evidence type="ECO:0000313" key="30">
    <source>
        <dbReference type="Proteomes" id="UP000694428"/>
    </source>
</evidence>
<feature type="region of interest" description="Disordered" evidence="25">
    <location>
        <begin position="876"/>
        <end position="903"/>
    </location>
</feature>
<dbReference type="CDD" id="cd03244">
    <property type="entry name" value="ABCC_MRP_domain2"/>
    <property type="match status" value="1"/>
</dbReference>
<evidence type="ECO:0000256" key="16">
    <source>
        <dbReference type="ARBA" id="ARBA00034018"/>
    </source>
</evidence>
<name>A0A8C9ETA2_PAVCR</name>
<dbReference type="FunFam" id="1.20.1560.10:FF:000007">
    <property type="entry name" value="ATP-binding cassette subfamily C member 1"/>
    <property type="match status" value="1"/>
</dbReference>
<dbReference type="GO" id="GO:0005524">
    <property type="term" value="F:ATP binding"/>
    <property type="evidence" value="ECO:0007669"/>
    <property type="project" value="UniProtKB-KW"/>
</dbReference>
<keyword evidence="9" id="KW-0378">Hydrolase</keyword>